<evidence type="ECO:0000313" key="3">
    <source>
        <dbReference type="Proteomes" id="UP000055045"/>
    </source>
</evidence>
<proteinExistence type="inferred from homology"/>
<dbReference type="GO" id="GO:0005737">
    <property type="term" value="C:cytoplasm"/>
    <property type="evidence" value="ECO:0007669"/>
    <property type="project" value="TreeGrafter"/>
</dbReference>
<dbReference type="PRINTS" id="PR00081">
    <property type="entry name" value="GDHRDH"/>
</dbReference>
<evidence type="ECO:0000313" key="2">
    <source>
        <dbReference type="EMBL" id="KUM56758.1"/>
    </source>
</evidence>
<dbReference type="Gene3D" id="3.40.50.720">
    <property type="entry name" value="NAD(P)-binding Rossmann-like Domain"/>
    <property type="match status" value="1"/>
</dbReference>
<protein>
    <submittedName>
        <fullName evidence="2">Uncharacterized protein</fullName>
    </submittedName>
</protein>
<comment type="caution">
    <text evidence="2">The sequence shown here is derived from an EMBL/GenBank/DDBJ whole genome shotgun (WGS) entry which is preliminary data.</text>
</comment>
<reference evidence="2 3" key="1">
    <citation type="submission" date="2015-10" db="EMBL/GenBank/DDBJ databases">
        <title>Genome sequencing of Penicillium freii.</title>
        <authorList>
            <person name="Nguyen H.D."/>
            <person name="Visagie C.M."/>
            <person name="Seifert K.A."/>
        </authorList>
    </citation>
    <scope>NUCLEOTIDE SEQUENCE [LARGE SCALE GENOMIC DNA]</scope>
    <source>
        <strain evidence="2 3">DAOM 242723</strain>
    </source>
</reference>
<dbReference type="PANTHER" id="PTHR43544:SF26">
    <property type="entry name" value="SHORT CHAIN DEHYDROGENASE_REDUCTASE FAMILY OXIDOREDUCTASE (JCVI)"/>
    <property type="match status" value="1"/>
</dbReference>
<dbReference type="EMBL" id="LLXE01000439">
    <property type="protein sequence ID" value="KUM56758.1"/>
    <property type="molecule type" value="Genomic_DNA"/>
</dbReference>
<evidence type="ECO:0000256" key="1">
    <source>
        <dbReference type="ARBA" id="ARBA00006484"/>
    </source>
</evidence>
<gene>
    <name evidence="2" type="ORF">ACN42_g10441</name>
</gene>
<organism evidence="2 3">
    <name type="scientific">Penicillium freii</name>
    <dbReference type="NCBI Taxonomy" id="48697"/>
    <lineage>
        <taxon>Eukaryota</taxon>
        <taxon>Fungi</taxon>
        <taxon>Dikarya</taxon>
        <taxon>Ascomycota</taxon>
        <taxon>Pezizomycotina</taxon>
        <taxon>Eurotiomycetes</taxon>
        <taxon>Eurotiomycetidae</taxon>
        <taxon>Eurotiales</taxon>
        <taxon>Aspergillaceae</taxon>
        <taxon>Penicillium</taxon>
    </lineage>
</organism>
<dbReference type="Proteomes" id="UP000055045">
    <property type="component" value="Unassembled WGS sequence"/>
</dbReference>
<dbReference type="InterPro" id="IPR051468">
    <property type="entry name" value="Fungal_SecMetab_SDRs"/>
</dbReference>
<dbReference type="InterPro" id="IPR002347">
    <property type="entry name" value="SDR_fam"/>
</dbReference>
<dbReference type="AlphaFoldDB" id="A0A101MA44"/>
<dbReference type="PANTHER" id="PTHR43544">
    <property type="entry name" value="SHORT-CHAIN DEHYDROGENASE/REDUCTASE"/>
    <property type="match status" value="1"/>
</dbReference>
<dbReference type="SUPFAM" id="SSF51735">
    <property type="entry name" value="NAD(P)-binding Rossmann-fold domains"/>
    <property type="match status" value="1"/>
</dbReference>
<dbReference type="GO" id="GO:0016491">
    <property type="term" value="F:oxidoreductase activity"/>
    <property type="evidence" value="ECO:0007669"/>
    <property type="project" value="TreeGrafter"/>
</dbReference>
<keyword evidence="3" id="KW-1185">Reference proteome</keyword>
<dbReference type="Pfam" id="PF00106">
    <property type="entry name" value="adh_short"/>
    <property type="match status" value="1"/>
</dbReference>
<sequence length="258" mass="27120">MIMTSTANTVYVVTGANRGLGLGLTKRLLERPATTVVASVRSHDAATSLRSDVEGVAVGENTVFHIIELDFSTAIPPEKVAETFAATVSTVTHIDVLICNAGFATPMTPALVTSAEDLRNSFEVNTIAPLLVFQAFWPLLQRSASAPKVVVISSSVGSIADQEPAPGGAYGPSKAASNWLTKALHVQNEANGLVAFALHPGWVQTRAGDFVAKEWGYPGGPPVTVEDSVKGMLGVIDNATRENVSGKFMSQTGDVLSW</sequence>
<dbReference type="CDD" id="cd05325">
    <property type="entry name" value="carb_red_sniffer_like_SDR_c"/>
    <property type="match status" value="1"/>
</dbReference>
<name>A0A101MA44_PENFR</name>
<dbReference type="InterPro" id="IPR036291">
    <property type="entry name" value="NAD(P)-bd_dom_sf"/>
</dbReference>
<comment type="similarity">
    <text evidence="1">Belongs to the short-chain dehydrogenases/reductases (SDR) family.</text>
</comment>
<accession>A0A101MA44</accession>